<keyword evidence="8 11" id="KW-0368">Histidine biosynthesis</keyword>
<gene>
    <name evidence="11" type="primary">folD</name>
    <name evidence="14" type="ORF">J2R98_002308</name>
</gene>
<dbReference type="HAMAP" id="MF_01576">
    <property type="entry name" value="THF_DHG_CYH"/>
    <property type="match status" value="1"/>
</dbReference>
<feature type="domain" description="Tetrahydrofolate dehydrogenase/cyclohydrolase catalytic" evidence="12">
    <location>
        <begin position="7"/>
        <end position="121"/>
    </location>
</feature>
<dbReference type="PRINTS" id="PR00085">
    <property type="entry name" value="THFDHDRGNASE"/>
</dbReference>
<keyword evidence="9 11" id="KW-0486">Methionine biosynthesis</keyword>
<keyword evidence="4 11" id="KW-0658">Purine biosynthesis</keyword>
<dbReference type="Gene3D" id="3.40.50.10860">
    <property type="entry name" value="Leucine Dehydrogenase, chain A, domain 1"/>
    <property type="match status" value="1"/>
</dbReference>
<dbReference type="Gene3D" id="3.40.50.720">
    <property type="entry name" value="NAD(P)-binding Rossmann-like Domain"/>
    <property type="match status" value="1"/>
</dbReference>
<organism evidence="14 15">
    <name type="scientific">Alkalibacillus filiformis</name>
    <dbReference type="NCBI Taxonomy" id="200990"/>
    <lineage>
        <taxon>Bacteria</taxon>
        <taxon>Bacillati</taxon>
        <taxon>Bacillota</taxon>
        <taxon>Bacilli</taxon>
        <taxon>Bacillales</taxon>
        <taxon>Bacillaceae</taxon>
        <taxon>Alkalibacillus</taxon>
    </lineage>
</organism>
<dbReference type="Pfam" id="PF02882">
    <property type="entry name" value="THF_DHG_CYH_C"/>
    <property type="match status" value="1"/>
</dbReference>
<dbReference type="InterPro" id="IPR020631">
    <property type="entry name" value="THF_DH/CycHdrlase_NAD-bd_dom"/>
</dbReference>
<keyword evidence="10 11" id="KW-0511">Multifunctional enzyme</keyword>
<comment type="pathway">
    <text evidence="1 11">One-carbon metabolism; tetrahydrofolate interconversion.</text>
</comment>
<dbReference type="EC" id="1.5.1.5" evidence="11"/>
<evidence type="ECO:0000256" key="2">
    <source>
        <dbReference type="ARBA" id="ARBA00022563"/>
    </source>
</evidence>
<evidence type="ECO:0000256" key="1">
    <source>
        <dbReference type="ARBA" id="ARBA00004777"/>
    </source>
</evidence>
<evidence type="ECO:0000256" key="5">
    <source>
        <dbReference type="ARBA" id="ARBA00022801"/>
    </source>
</evidence>
<dbReference type="InterPro" id="IPR000672">
    <property type="entry name" value="THF_DH/CycHdrlase"/>
</dbReference>
<comment type="catalytic activity">
    <reaction evidence="11">
        <text>(6R)-5,10-methylene-5,6,7,8-tetrahydrofolate + NADP(+) = (6R)-5,10-methenyltetrahydrofolate + NADPH</text>
        <dbReference type="Rhea" id="RHEA:22812"/>
        <dbReference type="ChEBI" id="CHEBI:15636"/>
        <dbReference type="ChEBI" id="CHEBI:57455"/>
        <dbReference type="ChEBI" id="CHEBI:57783"/>
        <dbReference type="ChEBI" id="CHEBI:58349"/>
        <dbReference type="EC" id="1.5.1.5"/>
    </reaction>
</comment>
<protein>
    <recommendedName>
        <fullName evidence="11">Bifunctional protein FolD</fullName>
    </recommendedName>
    <domain>
        <recommendedName>
            <fullName evidence="11">Methylenetetrahydrofolate dehydrogenase</fullName>
            <ecNumber evidence="11">1.5.1.5</ecNumber>
        </recommendedName>
    </domain>
    <domain>
        <recommendedName>
            <fullName evidence="11">Methenyltetrahydrofolate cyclohydrolase</fullName>
            <ecNumber evidence="11">3.5.4.9</ecNumber>
        </recommendedName>
    </domain>
</protein>
<evidence type="ECO:0000256" key="6">
    <source>
        <dbReference type="ARBA" id="ARBA00022857"/>
    </source>
</evidence>
<dbReference type="EMBL" id="JAUSUP010000008">
    <property type="protein sequence ID" value="MDQ0352464.1"/>
    <property type="molecule type" value="Genomic_DNA"/>
</dbReference>
<dbReference type="Proteomes" id="UP001236723">
    <property type="component" value="Unassembled WGS sequence"/>
</dbReference>
<feature type="binding site" evidence="11">
    <location>
        <begin position="166"/>
        <end position="168"/>
    </location>
    <ligand>
        <name>NADP(+)</name>
        <dbReference type="ChEBI" id="CHEBI:58349"/>
    </ligand>
</feature>
<comment type="subunit">
    <text evidence="11">Homodimer.</text>
</comment>
<comment type="function">
    <text evidence="11">Catalyzes the oxidation of 5,10-methylenetetrahydrofolate to 5,10-methenyltetrahydrofolate and then the hydrolysis of 5,10-methenyltetrahydrofolate to 10-formyltetrahydrofolate.</text>
</comment>
<dbReference type="InterPro" id="IPR036291">
    <property type="entry name" value="NAD(P)-bd_dom_sf"/>
</dbReference>
<sequence>MKEPMLLDGREVSKSIKEDLKGTISSLSKKGIVPKLVTVLVGDNPSSHTYVQMKANACMRIGMESERIFLSTETTTEQLLQTIKQLNEDETVHGILLQHPVPSHIDERQAFDMIALEKDVDGVTSHGFGSTAFQLNAYPCCTPAAIMEMIDYYNIDVEGKHAVVIGRSPILGKPVSMMLLNRNATVTISHSRTENLEQLVNQADIVVAAVGKPEFVKGEWLKEGAVVLDAGYNKGNIGDCEYETCYNEASAITPVPGGVGPVTIAMLLRNTVLAAQQKAMKRELSRS</sequence>
<accession>A0ABU0DVU7</accession>
<dbReference type="EC" id="3.5.4.9" evidence="11"/>
<evidence type="ECO:0000313" key="15">
    <source>
        <dbReference type="Proteomes" id="UP001236723"/>
    </source>
</evidence>
<dbReference type="CDD" id="cd01080">
    <property type="entry name" value="NAD_bind_m-THF_DH_Cyclohyd"/>
    <property type="match status" value="1"/>
</dbReference>
<keyword evidence="2 11" id="KW-0554">One-carbon metabolism</keyword>
<comment type="similarity">
    <text evidence="11">Belongs to the tetrahydrofolate dehydrogenase/cyclohydrolase family.</text>
</comment>
<keyword evidence="15" id="KW-1185">Reference proteome</keyword>
<evidence type="ECO:0000256" key="8">
    <source>
        <dbReference type="ARBA" id="ARBA00023102"/>
    </source>
</evidence>
<keyword evidence="6 11" id="KW-0521">NADP</keyword>
<proteinExistence type="inferred from homology"/>
<dbReference type="Pfam" id="PF00763">
    <property type="entry name" value="THF_DHG_CYH"/>
    <property type="match status" value="1"/>
</dbReference>
<evidence type="ECO:0000256" key="10">
    <source>
        <dbReference type="ARBA" id="ARBA00023268"/>
    </source>
</evidence>
<name>A0ABU0DVU7_9BACI</name>
<dbReference type="InterPro" id="IPR020630">
    <property type="entry name" value="THF_DH/CycHdrlase_cat_dom"/>
</dbReference>
<dbReference type="PANTHER" id="PTHR48099:SF5">
    <property type="entry name" value="C-1-TETRAHYDROFOLATE SYNTHASE, CYTOPLASMIC"/>
    <property type="match status" value="1"/>
</dbReference>
<evidence type="ECO:0000256" key="11">
    <source>
        <dbReference type="HAMAP-Rule" id="MF_01576"/>
    </source>
</evidence>
<dbReference type="GO" id="GO:0004477">
    <property type="term" value="F:methenyltetrahydrofolate cyclohydrolase activity"/>
    <property type="evidence" value="ECO:0007669"/>
    <property type="project" value="UniProtKB-EC"/>
</dbReference>
<evidence type="ECO:0000256" key="7">
    <source>
        <dbReference type="ARBA" id="ARBA00023002"/>
    </source>
</evidence>
<comment type="caution">
    <text evidence="11">Lacks conserved residue(s) required for the propagation of feature annotation.</text>
</comment>
<dbReference type="PANTHER" id="PTHR48099">
    <property type="entry name" value="C-1-TETRAHYDROFOLATE SYNTHASE, CYTOPLASMIC-RELATED"/>
    <property type="match status" value="1"/>
</dbReference>
<evidence type="ECO:0000256" key="4">
    <source>
        <dbReference type="ARBA" id="ARBA00022755"/>
    </source>
</evidence>
<dbReference type="GO" id="GO:0004488">
    <property type="term" value="F:methylenetetrahydrofolate dehydrogenase (NADP+) activity"/>
    <property type="evidence" value="ECO:0007669"/>
    <property type="project" value="UniProtKB-EC"/>
</dbReference>
<keyword evidence="3 11" id="KW-0028">Amino-acid biosynthesis</keyword>
<evidence type="ECO:0000259" key="12">
    <source>
        <dbReference type="Pfam" id="PF00763"/>
    </source>
</evidence>
<dbReference type="SUPFAM" id="SSF51735">
    <property type="entry name" value="NAD(P)-binding Rossmann-fold domains"/>
    <property type="match status" value="1"/>
</dbReference>
<evidence type="ECO:0000256" key="9">
    <source>
        <dbReference type="ARBA" id="ARBA00023167"/>
    </source>
</evidence>
<dbReference type="InterPro" id="IPR046346">
    <property type="entry name" value="Aminoacid_DH-like_N_sf"/>
</dbReference>
<feature type="domain" description="Tetrahydrofolate dehydrogenase/cyclohydrolase NAD(P)-binding" evidence="13">
    <location>
        <begin position="141"/>
        <end position="278"/>
    </location>
</feature>
<keyword evidence="7 11" id="KW-0560">Oxidoreductase</keyword>
<reference evidence="14 15" key="1">
    <citation type="submission" date="2023-07" db="EMBL/GenBank/DDBJ databases">
        <title>Genomic Encyclopedia of Type Strains, Phase IV (KMG-IV): sequencing the most valuable type-strain genomes for metagenomic binning, comparative biology and taxonomic classification.</title>
        <authorList>
            <person name="Goeker M."/>
        </authorList>
    </citation>
    <scope>NUCLEOTIDE SEQUENCE [LARGE SCALE GENOMIC DNA]</scope>
    <source>
        <strain evidence="14 15">DSM 15448</strain>
    </source>
</reference>
<evidence type="ECO:0000256" key="3">
    <source>
        <dbReference type="ARBA" id="ARBA00022605"/>
    </source>
</evidence>
<dbReference type="SUPFAM" id="SSF53223">
    <property type="entry name" value="Aminoacid dehydrogenase-like, N-terminal domain"/>
    <property type="match status" value="1"/>
</dbReference>
<comment type="caution">
    <text evidence="14">The sequence shown here is derived from an EMBL/GenBank/DDBJ whole genome shotgun (WGS) entry which is preliminary data.</text>
</comment>
<comment type="catalytic activity">
    <reaction evidence="11">
        <text>(6R)-5,10-methenyltetrahydrofolate + H2O = (6R)-10-formyltetrahydrofolate + H(+)</text>
        <dbReference type="Rhea" id="RHEA:23700"/>
        <dbReference type="ChEBI" id="CHEBI:15377"/>
        <dbReference type="ChEBI" id="CHEBI:15378"/>
        <dbReference type="ChEBI" id="CHEBI:57455"/>
        <dbReference type="ChEBI" id="CHEBI:195366"/>
        <dbReference type="EC" id="3.5.4.9"/>
    </reaction>
</comment>
<evidence type="ECO:0000259" key="13">
    <source>
        <dbReference type="Pfam" id="PF02882"/>
    </source>
</evidence>
<keyword evidence="5 11" id="KW-0378">Hydrolase</keyword>
<evidence type="ECO:0000313" key="14">
    <source>
        <dbReference type="EMBL" id="MDQ0352464.1"/>
    </source>
</evidence>